<comment type="caution">
    <text evidence="7">The sequence shown here is derived from an EMBL/GenBank/DDBJ whole genome shotgun (WGS) entry which is preliminary data.</text>
</comment>
<dbReference type="Pfam" id="PF13515">
    <property type="entry name" value="FUSC_2"/>
    <property type="match status" value="1"/>
</dbReference>
<keyword evidence="4 5" id="KW-0472">Membrane</keyword>
<reference evidence="7" key="1">
    <citation type="submission" date="2020-09" db="EMBL/GenBank/DDBJ databases">
        <title>Hoyosella lacisalsi sp. nov., a halotolerant actinobacterium isolated from soil of Lake Gudzhirganskoe.</title>
        <authorList>
            <person name="Yang Q."/>
            <person name="Guo P.Y."/>
            <person name="Liu S.W."/>
            <person name="Li F.N."/>
            <person name="Sun C.H."/>
        </authorList>
    </citation>
    <scope>NUCLEOTIDE SEQUENCE</scope>
    <source>
        <strain evidence="7">G463</strain>
    </source>
</reference>
<feature type="transmembrane region" description="Helical" evidence="5">
    <location>
        <begin position="48"/>
        <end position="67"/>
    </location>
</feature>
<keyword evidence="3 5" id="KW-1133">Transmembrane helix</keyword>
<name>A0A927JEP7_9ACTN</name>
<feature type="transmembrane region" description="Helical" evidence="5">
    <location>
        <begin position="73"/>
        <end position="94"/>
    </location>
</feature>
<dbReference type="EMBL" id="JACYWE010000009">
    <property type="protein sequence ID" value="MBD8507661.1"/>
    <property type="molecule type" value="Genomic_DNA"/>
</dbReference>
<feature type="transmembrane region" description="Helical" evidence="5">
    <location>
        <begin position="12"/>
        <end position="36"/>
    </location>
</feature>
<evidence type="ECO:0000256" key="1">
    <source>
        <dbReference type="ARBA" id="ARBA00004141"/>
    </source>
</evidence>
<keyword evidence="2 5" id="KW-0812">Transmembrane</keyword>
<gene>
    <name evidence="7" type="ORF">HT102_14330</name>
</gene>
<evidence type="ECO:0000256" key="4">
    <source>
        <dbReference type="ARBA" id="ARBA00023136"/>
    </source>
</evidence>
<dbReference type="InterPro" id="IPR049453">
    <property type="entry name" value="Memb_transporter_dom"/>
</dbReference>
<evidence type="ECO:0000313" key="8">
    <source>
        <dbReference type="Proteomes" id="UP000642993"/>
    </source>
</evidence>
<feature type="transmembrane region" description="Helical" evidence="5">
    <location>
        <begin position="156"/>
        <end position="173"/>
    </location>
</feature>
<feature type="non-terminal residue" evidence="7">
    <location>
        <position position="1"/>
    </location>
</feature>
<proteinExistence type="predicted"/>
<feature type="domain" description="Integral membrane bound transporter" evidence="6">
    <location>
        <begin position="120"/>
        <end position="239"/>
    </location>
</feature>
<evidence type="ECO:0000256" key="5">
    <source>
        <dbReference type="SAM" id="Phobius"/>
    </source>
</evidence>
<evidence type="ECO:0000313" key="7">
    <source>
        <dbReference type="EMBL" id="MBD8507661.1"/>
    </source>
</evidence>
<dbReference type="RefSeq" id="WP_192040114.1">
    <property type="nucleotide sequence ID" value="NZ_JACYWE010000009.1"/>
</dbReference>
<keyword evidence="8" id="KW-1185">Reference proteome</keyword>
<organism evidence="7 8">
    <name type="scientific">Lolliginicoccus lacisalsi</name>
    <dbReference type="NCBI Taxonomy" id="2742202"/>
    <lineage>
        <taxon>Bacteria</taxon>
        <taxon>Bacillati</taxon>
        <taxon>Actinomycetota</taxon>
        <taxon>Actinomycetes</taxon>
        <taxon>Mycobacteriales</taxon>
        <taxon>Hoyosellaceae</taxon>
        <taxon>Lolliginicoccus</taxon>
    </lineage>
</organism>
<evidence type="ECO:0000256" key="3">
    <source>
        <dbReference type="ARBA" id="ARBA00022989"/>
    </source>
</evidence>
<protein>
    <submittedName>
        <fullName evidence="7">FUSC family protein</fullName>
    </submittedName>
</protein>
<feature type="transmembrane region" description="Helical" evidence="5">
    <location>
        <begin position="131"/>
        <end position="149"/>
    </location>
</feature>
<evidence type="ECO:0000259" key="6">
    <source>
        <dbReference type="Pfam" id="PF13515"/>
    </source>
</evidence>
<dbReference type="Proteomes" id="UP000642993">
    <property type="component" value="Unassembled WGS sequence"/>
</dbReference>
<sequence>TWGWLGATAAATGVTVALATLAAASPLAAGITAAAAALAQAPLNRRTLLLGAFLPIDVAVFASISAGSPLGNALWAAAGAAVIFFAMHRARIAAPAIPVALGLSRVHAVGCALVCGPLVALSVAFSLPHGYWAVAAFMMIFRPVSLGTGRSAANRLAGTLGGLAVVAVIALFLPHWAAALALIGCAWIGVGFAVMGDERRQTLWTTPLPILLGSGGDTLGAAWSRAELMGVGAILAVLVAAGAQRLLRPRDGDPPGGHGNPAAQ</sequence>
<dbReference type="AlphaFoldDB" id="A0A927JEP7"/>
<comment type="subcellular location">
    <subcellularLocation>
        <location evidence="1">Membrane</location>
        <topology evidence="1">Multi-pass membrane protein</topology>
    </subcellularLocation>
</comment>
<feature type="transmembrane region" description="Helical" evidence="5">
    <location>
        <begin position="179"/>
        <end position="196"/>
    </location>
</feature>
<accession>A0A927JEP7</accession>
<dbReference type="GO" id="GO:0016020">
    <property type="term" value="C:membrane"/>
    <property type="evidence" value="ECO:0007669"/>
    <property type="project" value="UniProtKB-SubCell"/>
</dbReference>
<feature type="transmembrane region" description="Helical" evidence="5">
    <location>
        <begin position="106"/>
        <end position="125"/>
    </location>
</feature>
<evidence type="ECO:0000256" key="2">
    <source>
        <dbReference type="ARBA" id="ARBA00022692"/>
    </source>
</evidence>